<dbReference type="EMBL" id="NFLW01000066">
    <property type="protein sequence ID" value="OUQ62230.1"/>
    <property type="molecule type" value="Genomic_DNA"/>
</dbReference>
<evidence type="ECO:0000259" key="1">
    <source>
        <dbReference type="SMART" id="SM00327"/>
    </source>
</evidence>
<protein>
    <recommendedName>
        <fullName evidence="1">VWFA domain-containing protein</fullName>
    </recommendedName>
</protein>
<dbReference type="InterPro" id="IPR036465">
    <property type="entry name" value="vWFA_dom_sf"/>
</dbReference>
<proteinExistence type="predicted"/>
<accession>A0A1Y4UWK5</accession>
<name>A0A1Y4UWK5_9BACE</name>
<dbReference type="SMART" id="SM00327">
    <property type="entry name" value="VWA"/>
    <property type="match status" value="1"/>
</dbReference>
<dbReference type="AlphaFoldDB" id="A0A1Y4UWK5"/>
<dbReference type="PANTHER" id="PTHR36846:SF1">
    <property type="entry name" value="PROTEIN VIAA"/>
    <property type="match status" value="1"/>
</dbReference>
<reference evidence="3" key="1">
    <citation type="submission" date="2017-04" db="EMBL/GenBank/DDBJ databases">
        <title>Function of individual gut microbiota members based on whole genome sequencing of pure cultures obtained from chicken caecum.</title>
        <authorList>
            <person name="Medvecky M."/>
            <person name="Cejkova D."/>
            <person name="Polansky O."/>
            <person name="Karasova D."/>
            <person name="Kubasova T."/>
            <person name="Cizek A."/>
            <person name="Rychlik I."/>
        </authorList>
    </citation>
    <scope>NUCLEOTIDE SEQUENCE [LARGE SCALE GENOMIC DNA]</scope>
    <source>
        <strain evidence="3">An109</strain>
    </source>
</reference>
<dbReference type="InterPro" id="IPR002035">
    <property type="entry name" value="VWF_A"/>
</dbReference>
<feature type="domain" description="VWFA" evidence="1">
    <location>
        <begin position="308"/>
        <end position="476"/>
    </location>
</feature>
<dbReference type="SUPFAM" id="SSF53300">
    <property type="entry name" value="vWA-like"/>
    <property type="match status" value="1"/>
</dbReference>
<dbReference type="Proteomes" id="UP000196036">
    <property type="component" value="Unassembled WGS sequence"/>
</dbReference>
<organism evidence="2 3">
    <name type="scientific">Bacteroides xylanisolvens</name>
    <dbReference type="NCBI Taxonomy" id="371601"/>
    <lineage>
        <taxon>Bacteria</taxon>
        <taxon>Pseudomonadati</taxon>
        <taxon>Bacteroidota</taxon>
        <taxon>Bacteroidia</taxon>
        <taxon>Bacteroidales</taxon>
        <taxon>Bacteroidaceae</taxon>
        <taxon>Bacteroides</taxon>
    </lineage>
</organism>
<evidence type="ECO:0000313" key="2">
    <source>
        <dbReference type="EMBL" id="OUQ62230.1"/>
    </source>
</evidence>
<comment type="caution">
    <text evidence="2">The sequence shown here is derived from an EMBL/GenBank/DDBJ whole genome shotgun (WGS) entry which is preliminary data.</text>
</comment>
<evidence type="ECO:0000313" key="3">
    <source>
        <dbReference type="Proteomes" id="UP000196036"/>
    </source>
</evidence>
<dbReference type="Gene3D" id="3.40.50.410">
    <property type="entry name" value="von Willebrand factor, type A domain"/>
    <property type="match status" value="1"/>
</dbReference>
<sequence length="477" mass="56172">MPMNKRTESIRLKHLQDIYYEKLQGIAYDVYDEQLHNLIIRPEELDADIHRYFRHTQPSLQDFYSHYASQWEYFHEMNEASDTKFLHFLKNSAYTFSMKYHLVDLNVKYYLQRFDAISPRSKEWKALRTLFFDKWHTLLSNNEFNYQMEHIERLCDDFYRLQLSLAKNLPVRGGSRLVWLLRNHKQIAEQILEYEETIKRNPVIRELVEILGKKHQSSRKRFKMTAGIHWEQIISHATRSDITGICEGNDLNSLLPLEYCYLAEKSLQPIFFERFIEKRLQVIDYQSHEKQTINDKKTIGNEVSEEAEGPFIVCLDTSGSMAGERERIAKSTLLAIAELTEVQHRKCYVILFSDDIECIEITDLGSSFDRLVDFLCQSFHGGTDMEPVITHALRKISEEGYMEADIITVSDFEMRPVDQLLSRTIEHAKAKQTKMYAISLGGKSAETSYLKLCDKYWEYSIQNAESLNKNRIEESNI</sequence>
<dbReference type="PANTHER" id="PTHR36846">
    <property type="entry name" value="PROTEIN VIAA"/>
    <property type="match status" value="1"/>
</dbReference>
<gene>
    <name evidence="2" type="ORF">B5E52_21605</name>
</gene>
<dbReference type="GO" id="GO:0005829">
    <property type="term" value="C:cytosol"/>
    <property type="evidence" value="ECO:0007669"/>
    <property type="project" value="TreeGrafter"/>
</dbReference>